<evidence type="ECO:0000313" key="2">
    <source>
        <dbReference type="EMBL" id="KIM35871.1"/>
    </source>
</evidence>
<gene>
    <name evidence="2" type="ORF">M413DRAFT_449499</name>
</gene>
<dbReference type="EMBL" id="KN831812">
    <property type="protein sequence ID" value="KIM35871.1"/>
    <property type="molecule type" value="Genomic_DNA"/>
</dbReference>
<reference evidence="2 3" key="1">
    <citation type="submission" date="2014-04" db="EMBL/GenBank/DDBJ databases">
        <authorList>
            <consortium name="DOE Joint Genome Institute"/>
            <person name="Kuo A."/>
            <person name="Gay G."/>
            <person name="Dore J."/>
            <person name="Kohler A."/>
            <person name="Nagy L.G."/>
            <person name="Floudas D."/>
            <person name="Copeland A."/>
            <person name="Barry K.W."/>
            <person name="Cichocki N."/>
            <person name="Veneault-Fourrey C."/>
            <person name="LaButti K."/>
            <person name="Lindquist E.A."/>
            <person name="Lipzen A."/>
            <person name="Lundell T."/>
            <person name="Morin E."/>
            <person name="Murat C."/>
            <person name="Sun H."/>
            <person name="Tunlid A."/>
            <person name="Henrissat B."/>
            <person name="Grigoriev I.V."/>
            <person name="Hibbett D.S."/>
            <person name="Martin F."/>
            <person name="Nordberg H.P."/>
            <person name="Cantor M.N."/>
            <person name="Hua S.X."/>
        </authorList>
    </citation>
    <scope>NUCLEOTIDE SEQUENCE [LARGE SCALE GENOMIC DNA]</scope>
    <source>
        <strain evidence="3">h7</strain>
    </source>
</reference>
<sequence length="332" mass="37671">MDGVRWTVSGVFLICAVYLRRLHGDPTLSERDPTPKQGYLTRAKHLRDAQKAQRQLEEKRRFLIETSSFRLFDLPPGISLAILSYVAHSPPEYLSLLRVSKCCQRLTFHACLPRMPVRLISEEQVLSFDRFIRARPQLAGLMQHMWVTPLKEDLLPIAIGIVKKCTNLRTFASNAYIVQQSITFRGQQLSHVSCKELTLLTTRPNTWATLLSTPTGSAFFRQLTHLRLIGDRVPRDLPLPCITHFSYGTSGSDNSCGSVVIGLSMLDDKVAYPLLHTVVFTMTRTSAGGQRISRPVANKRMFVIEVPRRRTELEIWCDSASRMGMWELCAEP</sequence>
<feature type="chain" id="PRO_5002161921" description="F-box domain-containing protein" evidence="1">
    <location>
        <begin position="25"/>
        <end position="332"/>
    </location>
</feature>
<dbReference type="AlphaFoldDB" id="A0A0C3BWV4"/>
<organism evidence="2 3">
    <name type="scientific">Hebeloma cylindrosporum</name>
    <dbReference type="NCBI Taxonomy" id="76867"/>
    <lineage>
        <taxon>Eukaryota</taxon>
        <taxon>Fungi</taxon>
        <taxon>Dikarya</taxon>
        <taxon>Basidiomycota</taxon>
        <taxon>Agaricomycotina</taxon>
        <taxon>Agaricomycetes</taxon>
        <taxon>Agaricomycetidae</taxon>
        <taxon>Agaricales</taxon>
        <taxon>Agaricineae</taxon>
        <taxon>Hymenogastraceae</taxon>
        <taxon>Hebeloma</taxon>
    </lineage>
</organism>
<dbReference type="Proteomes" id="UP000053424">
    <property type="component" value="Unassembled WGS sequence"/>
</dbReference>
<evidence type="ECO:0000256" key="1">
    <source>
        <dbReference type="SAM" id="SignalP"/>
    </source>
</evidence>
<keyword evidence="3" id="KW-1185">Reference proteome</keyword>
<proteinExistence type="predicted"/>
<protein>
    <recommendedName>
        <fullName evidence="4">F-box domain-containing protein</fullName>
    </recommendedName>
</protein>
<keyword evidence="1" id="KW-0732">Signal</keyword>
<dbReference type="HOGENOM" id="CLU_048611_0_0_1"/>
<reference evidence="3" key="2">
    <citation type="submission" date="2015-01" db="EMBL/GenBank/DDBJ databases">
        <title>Evolutionary Origins and Diversification of the Mycorrhizal Mutualists.</title>
        <authorList>
            <consortium name="DOE Joint Genome Institute"/>
            <consortium name="Mycorrhizal Genomics Consortium"/>
            <person name="Kohler A."/>
            <person name="Kuo A."/>
            <person name="Nagy L.G."/>
            <person name="Floudas D."/>
            <person name="Copeland A."/>
            <person name="Barry K.W."/>
            <person name="Cichocki N."/>
            <person name="Veneault-Fourrey C."/>
            <person name="LaButti K."/>
            <person name="Lindquist E.A."/>
            <person name="Lipzen A."/>
            <person name="Lundell T."/>
            <person name="Morin E."/>
            <person name="Murat C."/>
            <person name="Riley R."/>
            <person name="Ohm R."/>
            <person name="Sun H."/>
            <person name="Tunlid A."/>
            <person name="Henrissat B."/>
            <person name="Grigoriev I.V."/>
            <person name="Hibbett D.S."/>
            <person name="Martin F."/>
        </authorList>
    </citation>
    <scope>NUCLEOTIDE SEQUENCE [LARGE SCALE GENOMIC DNA]</scope>
    <source>
        <strain evidence="3">h7</strain>
    </source>
</reference>
<feature type="signal peptide" evidence="1">
    <location>
        <begin position="1"/>
        <end position="24"/>
    </location>
</feature>
<dbReference type="OrthoDB" id="2963292at2759"/>
<evidence type="ECO:0008006" key="4">
    <source>
        <dbReference type="Google" id="ProtNLM"/>
    </source>
</evidence>
<accession>A0A0C3BWV4</accession>
<name>A0A0C3BWV4_HEBCY</name>
<evidence type="ECO:0000313" key="3">
    <source>
        <dbReference type="Proteomes" id="UP000053424"/>
    </source>
</evidence>